<dbReference type="VEuPathDB" id="FungiDB:BCV72DRAFT_188004"/>
<protein>
    <submittedName>
        <fullName evidence="1">Uncharacterized protein</fullName>
    </submittedName>
</protein>
<dbReference type="Proteomes" id="UP000242414">
    <property type="component" value="Unassembled WGS sequence"/>
</dbReference>
<gene>
    <name evidence="1" type="ORF">BCV72DRAFT_188004</name>
</gene>
<name>A0A1X0QMM8_RHIZD</name>
<feature type="non-terminal residue" evidence="1">
    <location>
        <position position="1"/>
    </location>
</feature>
<evidence type="ECO:0000313" key="1">
    <source>
        <dbReference type="EMBL" id="ORE01010.1"/>
    </source>
</evidence>
<accession>A0A1X0QMM8</accession>
<reference evidence="1" key="1">
    <citation type="journal article" date="2016" name="Proc. Natl. Acad. Sci. U.S.A.">
        <title>Lipid metabolic changes in an early divergent fungus govern the establishment of a mutualistic symbiosis with endobacteria.</title>
        <authorList>
            <person name="Lastovetsky O.A."/>
            <person name="Gaspar M.L."/>
            <person name="Mondo S.J."/>
            <person name="LaButti K.M."/>
            <person name="Sandor L."/>
            <person name="Grigoriev I.V."/>
            <person name="Henry S.A."/>
            <person name="Pawlowska T.E."/>
        </authorList>
    </citation>
    <scope>NUCLEOTIDE SEQUENCE [LARGE SCALE GENOMIC DNA]</scope>
    <source>
        <strain evidence="1">ATCC 52814</strain>
    </source>
</reference>
<sequence>LSQATYFSLPLVDICHVQADSVFSFSRFIRTTNVANFFIQGSARKLFRYRSRGECLYPNILSKIHTEFLQGHLQHHGFF</sequence>
<dbReference type="EMBL" id="KV922200">
    <property type="protein sequence ID" value="ORE01010.1"/>
    <property type="molecule type" value="Genomic_DNA"/>
</dbReference>
<dbReference type="AlphaFoldDB" id="A0A1X0QMM8"/>
<proteinExistence type="predicted"/>
<feature type="non-terminal residue" evidence="1">
    <location>
        <position position="79"/>
    </location>
</feature>
<organism evidence="1">
    <name type="scientific">Rhizopus microsporus var. microsporus</name>
    <dbReference type="NCBI Taxonomy" id="86635"/>
    <lineage>
        <taxon>Eukaryota</taxon>
        <taxon>Fungi</taxon>
        <taxon>Fungi incertae sedis</taxon>
        <taxon>Mucoromycota</taxon>
        <taxon>Mucoromycotina</taxon>
        <taxon>Mucoromycetes</taxon>
        <taxon>Mucorales</taxon>
        <taxon>Mucorineae</taxon>
        <taxon>Rhizopodaceae</taxon>
        <taxon>Rhizopus</taxon>
    </lineage>
</organism>